<dbReference type="AlphaFoldDB" id="A0A545TVC5"/>
<dbReference type="RefSeq" id="WP_142903829.1">
    <property type="nucleotide sequence ID" value="NZ_ML660091.1"/>
</dbReference>
<evidence type="ECO:0000313" key="2">
    <source>
        <dbReference type="Proteomes" id="UP000319732"/>
    </source>
</evidence>
<keyword evidence="2" id="KW-1185">Reference proteome</keyword>
<dbReference type="OrthoDB" id="1550625at2"/>
<protein>
    <submittedName>
        <fullName evidence="1">Uncharacterized protein</fullName>
    </submittedName>
</protein>
<gene>
    <name evidence="1" type="ORF">FKG94_08655</name>
</gene>
<dbReference type="Proteomes" id="UP000319732">
    <property type="component" value="Unassembled WGS sequence"/>
</dbReference>
<proteinExistence type="predicted"/>
<organism evidence="1 2">
    <name type="scientific">Exilibacterium tricleocarpae</name>
    <dbReference type="NCBI Taxonomy" id="2591008"/>
    <lineage>
        <taxon>Bacteria</taxon>
        <taxon>Pseudomonadati</taxon>
        <taxon>Pseudomonadota</taxon>
        <taxon>Gammaproteobacteria</taxon>
        <taxon>Cellvibrionales</taxon>
        <taxon>Cellvibrionaceae</taxon>
        <taxon>Exilibacterium</taxon>
    </lineage>
</organism>
<name>A0A545TVC5_9GAMM</name>
<evidence type="ECO:0000313" key="1">
    <source>
        <dbReference type="EMBL" id="TQV81168.1"/>
    </source>
</evidence>
<dbReference type="EMBL" id="VHSG01000008">
    <property type="protein sequence ID" value="TQV81168.1"/>
    <property type="molecule type" value="Genomic_DNA"/>
</dbReference>
<reference evidence="1 2" key="1">
    <citation type="submission" date="2019-06" db="EMBL/GenBank/DDBJ databases">
        <title>Whole genome sequence for Cellvibrionaceae sp. R142.</title>
        <authorList>
            <person name="Wang G."/>
        </authorList>
    </citation>
    <scope>NUCLEOTIDE SEQUENCE [LARGE SCALE GENOMIC DNA]</scope>
    <source>
        <strain evidence="1 2">R142</strain>
    </source>
</reference>
<comment type="caution">
    <text evidence="1">The sequence shown here is derived from an EMBL/GenBank/DDBJ whole genome shotgun (WGS) entry which is preliminary data.</text>
</comment>
<accession>A0A545TVC5</accession>
<sequence length="135" mass="15350">MLTVKKSPNPGWSTDAEAPYRGNITQRLFQVIVELNAEMGAAYGQGMKIREANRYQTGVVNQRMHRNAESGRPFAPAADNGFPLTLIHPNRQIGQYNFRSAVIDNCADMRRYFEGLHNNGYQVPRNHSWNISALW</sequence>